<comment type="caution">
    <text evidence="1">The sequence shown here is derived from an EMBL/GenBank/DDBJ whole genome shotgun (WGS) entry which is preliminary data.</text>
</comment>
<organism evidence="1">
    <name type="scientific">marine sediment metagenome</name>
    <dbReference type="NCBI Taxonomy" id="412755"/>
    <lineage>
        <taxon>unclassified sequences</taxon>
        <taxon>metagenomes</taxon>
        <taxon>ecological metagenomes</taxon>
    </lineage>
</organism>
<dbReference type="EMBL" id="BART01012226">
    <property type="protein sequence ID" value="GAG78416.1"/>
    <property type="molecule type" value="Genomic_DNA"/>
</dbReference>
<evidence type="ECO:0008006" key="2">
    <source>
        <dbReference type="Google" id="ProtNLM"/>
    </source>
</evidence>
<protein>
    <recommendedName>
        <fullName evidence="2">Phage ABA sandwich domain-containing protein</fullName>
    </recommendedName>
</protein>
<sequence>MFKGWIFILTESIEEAALHVPQKDCIPILDWQRIEKILKEAGYSLEFTDKGIIENYGAIIQDRKNGTKQMWLGEGESRQMAMTKALLAFGKQNNNKIQENETKN</sequence>
<dbReference type="AlphaFoldDB" id="X1C211"/>
<name>X1C211_9ZZZZ</name>
<evidence type="ECO:0000313" key="1">
    <source>
        <dbReference type="EMBL" id="GAG78416.1"/>
    </source>
</evidence>
<gene>
    <name evidence="1" type="ORF">S01H4_25636</name>
</gene>
<reference evidence="1" key="1">
    <citation type="journal article" date="2014" name="Front. Microbiol.">
        <title>High frequency of phylogenetically diverse reductive dehalogenase-homologous genes in deep subseafloor sedimentary metagenomes.</title>
        <authorList>
            <person name="Kawai M."/>
            <person name="Futagami T."/>
            <person name="Toyoda A."/>
            <person name="Takaki Y."/>
            <person name="Nishi S."/>
            <person name="Hori S."/>
            <person name="Arai W."/>
            <person name="Tsubouchi T."/>
            <person name="Morono Y."/>
            <person name="Uchiyama I."/>
            <person name="Ito T."/>
            <person name="Fujiyama A."/>
            <person name="Inagaki F."/>
            <person name="Takami H."/>
        </authorList>
    </citation>
    <scope>NUCLEOTIDE SEQUENCE</scope>
    <source>
        <strain evidence="1">Expedition CK06-06</strain>
    </source>
</reference>
<proteinExistence type="predicted"/>
<accession>X1C211</accession>